<accession>A0ABW6RTH1</accession>
<reference evidence="1 2" key="1">
    <citation type="submission" date="2024-10" db="EMBL/GenBank/DDBJ databases">
        <title>The Natural Products Discovery Center: Release of the First 8490 Sequenced Strains for Exploring Actinobacteria Biosynthetic Diversity.</title>
        <authorList>
            <person name="Kalkreuter E."/>
            <person name="Kautsar S.A."/>
            <person name="Yang D."/>
            <person name="Bader C.D."/>
            <person name="Teijaro C.N."/>
            <person name="Fluegel L."/>
            <person name="Davis C.M."/>
            <person name="Simpson J.R."/>
            <person name="Lauterbach L."/>
            <person name="Steele A.D."/>
            <person name="Gui C."/>
            <person name="Meng S."/>
            <person name="Li G."/>
            <person name="Viehrig K."/>
            <person name="Ye F."/>
            <person name="Su P."/>
            <person name="Kiefer A.F."/>
            <person name="Nichols A."/>
            <person name="Cepeda A.J."/>
            <person name="Yan W."/>
            <person name="Fan B."/>
            <person name="Jiang Y."/>
            <person name="Adhikari A."/>
            <person name="Zheng C.-J."/>
            <person name="Schuster L."/>
            <person name="Cowan T.M."/>
            <person name="Smanski M.J."/>
            <person name="Chevrette M.G."/>
            <person name="De Carvalho L.P.S."/>
            <person name="Shen B."/>
        </authorList>
    </citation>
    <scope>NUCLEOTIDE SEQUENCE [LARGE SCALE GENOMIC DNA]</scope>
    <source>
        <strain evidence="1 2">NPDC002593</strain>
    </source>
</reference>
<dbReference type="EMBL" id="JBIAQY010000001">
    <property type="protein sequence ID" value="MFF3566540.1"/>
    <property type="molecule type" value="Genomic_DNA"/>
</dbReference>
<dbReference type="RefSeq" id="WP_040828748.1">
    <property type="nucleotide sequence ID" value="NZ_JBIAQY010000001.1"/>
</dbReference>
<organism evidence="1 2">
    <name type="scientific">Nocardia jiangxiensis</name>
    <dbReference type="NCBI Taxonomy" id="282685"/>
    <lineage>
        <taxon>Bacteria</taxon>
        <taxon>Bacillati</taxon>
        <taxon>Actinomycetota</taxon>
        <taxon>Actinomycetes</taxon>
        <taxon>Mycobacteriales</taxon>
        <taxon>Nocardiaceae</taxon>
        <taxon>Nocardia</taxon>
    </lineage>
</organism>
<protein>
    <recommendedName>
        <fullName evidence="3">Bacteriocin</fullName>
    </recommendedName>
</protein>
<evidence type="ECO:0008006" key="3">
    <source>
        <dbReference type="Google" id="ProtNLM"/>
    </source>
</evidence>
<dbReference type="Proteomes" id="UP001601992">
    <property type="component" value="Unassembled WGS sequence"/>
</dbReference>
<name>A0ABW6RTH1_9NOCA</name>
<gene>
    <name evidence="1" type="ORF">ACFYXQ_02035</name>
</gene>
<comment type="caution">
    <text evidence="1">The sequence shown here is derived from an EMBL/GenBank/DDBJ whole genome shotgun (WGS) entry which is preliminary data.</text>
</comment>
<evidence type="ECO:0000313" key="1">
    <source>
        <dbReference type="EMBL" id="MFF3566540.1"/>
    </source>
</evidence>
<evidence type="ECO:0000313" key="2">
    <source>
        <dbReference type="Proteomes" id="UP001601992"/>
    </source>
</evidence>
<keyword evidence="2" id="KW-1185">Reference proteome</keyword>
<sequence>MTAIDKLTADPVDQQSDFERALGTVEMDFDLASGVGSTIGGVAGARIGCPLGVVTSGALTAPTIVLTSLGTVVGCAVGIATVGGAGALIGGAALGIPVGIAGAAQMYNTLHAKGEAQLDF</sequence>
<proteinExistence type="predicted"/>